<dbReference type="RefSeq" id="WP_241412836.1">
    <property type="nucleotide sequence ID" value="NZ_JAKZGO010000010.1"/>
</dbReference>
<dbReference type="InterPro" id="IPR006674">
    <property type="entry name" value="HD_domain"/>
</dbReference>
<dbReference type="PANTHER" id="PTHR11373">
    <property type="entry name" value="DEOXYNUCLEOSIDE TRIPHOSPHATE TRIPHOSPHOHYDROLASE"/>
    <property type="match status" value="1"/>
</dbReference>
<dbReference type="EMBL" id="JAKZGO010000010">
    <property type="protein sequence ID" value="MCH7414409.1"/>
    <property type="molecule type" value="Genomic_DNA"/>
</dbReference>
<proteinExistence type="predicted"/>
<dbReference type="InterPro" id="IPR050135">
    <property type="entry name" value="dGTPase-like"/>
</dbReference>
<dbReference type="Gene3D" id="1.10.3210.10">
    <property type="entry name" value="Hypothetical protein af1432"/>
    <property type="match status" value="1"/>
</dbReference>
<dbReference type="PANTHER" id="PTHR11373:SF4">
    <property type="entry name" value="DEOXYNUCLEOSIDE TRIPHOSPHATE TRIPHOSPHOHYDROLASE SAMHD1"/>
    <property type="match status" value="1"/>
</dbReference>
<gene>
    <name evidence="2" type="ORF">MM213_12995</name>
</gene>
<comment type="caution">
    <text evidence="2">The sequence shown here is derived from an EMBL/GenBank/DDBJ whole genome shotgun (WGS) entry which is preliminary data.</text>
</comment>
<evidence type="ECO:0000313" key="3">
    <source>
        <dbReference type="Proteomes" id="UP001165430"/>
    </source>
</evidence>
<reference evidence="2" key="1">
    <citation type="submission" date="2022-03" db="EMBL/GenBank/DDBJ databases">
        <title>De novo assembled genomes of Belliella spp. (Cyclobacteriaceae) strains.</title>
        <authorList>
            <person name="Szabo A."/>
            <person name="Korponai K."/>
            <person name="Felfoldi T."/>
        </authorList>
    </citation>
    <scope>NUCLEOTIDE SEQUENCE</scope>
    <source>
        <strain evidence="2">DSM 111903</strain>
    </source>
</reference>
<dbReference type="InterPro" id="IPR003607">
    <property type="entry name" value="HD/PDEase_dom"/>
</dbReference>
<organism evidence="2 3">
    <name type="scientific">Belliella alkalica</name>
    <dbReference type="NCBI Taxonomy" id="1730871"/>
    <lineage>
        <taxon>Bacteria</taxon>
        <taxon>Pseudomonadati</taxon>
        <taxon>Bacteroidota</taxon>
        <taxon>Cytophagia</taxon>
        <taxon>Cytophagales</taxon>
        <taxon>Cyclobacteriaceae</taxon>
        <taxon>Belliella</taxon>
    </lineage>
</organism>
<dbReference type="Pfam" id="PF01966">
    <property type="entry name" value="HD"/>
    <property type="match status" value="1"/>
</dbReference>
<protein>
    <submittedName>
        <fullName evidence="2">HD domain-containing protein</fullName>
    </submittedName>
</protein>
<feature type="domain" description="HD/PDEase" evidence="1">
    <location>
        <begin position="54"/>
        <end position="179"/>
    </location>
</feature>
<dbReference type="Proteomes" id="UP001165430">
    <property type="component" value="Unassembled WGS sequence"/>
</dbReference>
<dbReference type="Pfam" id="PF19276">
    <property type="entry name" value="HD_assoc_2"/>
    <property type="match status" value="1"/>
</dbReference>
<evidence type="ECO:0000259" key="1">
    <source>
        <dbReference type="SMART" id="SM00471"/>
    </source>
</evidence>
<sequence length="412" mass="47767">MSKTLKSHKILNDPVYGFITIPSELIFTIIDHPYFQRLRRIKQLGLTDFVYPGALHTRFHHAIGAMHLMSITLDNLRNKGNEISDEEYEAALIAILLHDIGHGPFSHALEFSLLKDVPHESLSLLVIDIMNKQLNGQLDLALRIFKNHYERKFFHQLVSSQLDIDRLDYLQRDCFFTGVSEGTIGADRIIKMMAIKDDQLVVEEKGLYSIENFLSARRLMYWQVYLHKTTVSAEKMLINLISRAKDLKQSGRNIFATDEFLFFLENDFTIGDFQNSETLVKTFLELDDYDIWGSIKFWKKDSDYILRNISQMFLSRNLFKINLSNVEFSAEELEAMKEKTRVKLQVPDEDMKYFFSHGSISNNAYLAKERIHILTKKGQIIDVAQAADLPNIKAMSKIVKKHYACRAKNLTL</sequence>
<evidence type="ECO:0000313" key="2">
    <source>
        <dbReference type="EMBL" id="MCH7414409.1"/>
    </source>
</evidence>
<keyword evidence="3" id="KW-1185">Reference proteome</keyword>
<dbReference type="InterPro" id="IPR045509">
    <property type="entry name" value="HD_assoc_2"/>
</dbReference>
<dbReference type="SMART" id="SM00471">
    <property type="entry name" value="HDc"/>
    <property type="match status" value="1"/>
</dbReference>
<name>A0ABS9VD99_9BACT</name>
<accession>A0ABS9VD99</accession>
<dbReference type="CDD" id="cd00077">
    <property type="entry name" value="HDc"/>
    <property type="match status" value="1"/>
</dbReference>
<dbReference type="SUPFAM" id="SSF109604">
    <property type="entry name" value="HD-domain/PDEase-like"/>
    <property type="match status" value="1"/>
</dbReference>